<accession>A0ABS6ICT0</accession>
<evidence type="ECO:0000313" key="8">
    <source>
        <dbReference type="Proteomes" id="UP000727907"/>
    </source>
</evidence>
<dbReference type="PROSITE" id="PS00624">
    <property type="entry name" value="GMC_OXRED_2"/>
    <property type="match status" value="1"/>
</dbReference>
<dbReference type="InterPro" id="IPR012132">
    <property type="entry name" value="GMC_OxRdtase"/>
</dbReference>
<evidence type="ECO:0000259" key="5">
    <source>
        <dbReference type="PROSITE" id="PS00623"/>
    </source>
</evidence>
<proteinExistence type="inferred from homology"/>
<evidence type="ECO:0000259" key="6">
    <source>
        <dbReference type="PROSITE" id="PS00624"/>
    </source>
</evidence>
<dbReference type="PANTHER" id="PTHR11552:SF147">
    <property type="entry name" value="CHOLINE DEHYDROGENASE, MITOCHONDRIAL"/>
    <property type="match status" value="1"/>
</dbReference>
<keyword evidence="3 4" id="KW-0274">FAD</keyword>
<feature type="domain" description="Glucose-methanol-choline oxidoreductase N-terminal" evidence="6">
    <location>
        <begin position="303"/>
        <end position="317"/>
    </location>
</feature>
<dbReference type="PROSITE" id="PS51318">
    <property type="entry name" value="TAT"/>
    <property type="match status" value="1"/>
</dbReference>
<feature type="domain" description="Glucose-methanol-choline oxidoreductase N-terminal" evidence="5">
    <location>
        <begin position="133"/>
        <end position="156"/>
    </location>
</feature>
<dbReference type="PIRSF" id="PIRSF000137">
    <property type="entry name" value="Alcohol_oxidase"/>
    <property type="match status" value="1"/>
</dbReference>
<evidence type="ECO:0000256" key="4">
    <source>
        <dbReference type="RuleBase" id="RU003968"/>
    </source>
</evidence>
<protein>
    <submittedName>
        <fullName evidence="7">GMC family oxidoreductase N-terminal domain-containing protein</fullName>
    </submittedName>
</protein>
<evidence type="ECO:0000313" key="7">
    <source>
        <dbReference type="EMBL" id="MBU8872414.1"/>
    </source>
</evidence>
<name>A0ABS6ICT0_9HYPH</name>
<dbReference type="PROSITE" id="PS00623">
    <property type="entry name" value="GMC_OXRED_1"/>
    <property type="match status" value="1"/>
</dbReference>
<dbReference type="Pfam" id="PF05199">
    <property type="entry name" value="GMC_oxred_C"/>
    <property type="match status" value="1"/>
</dbReference>
<reference evidence="7 8" key="1">
    <citation type="submission" date="2021-06" db="EMBL/GenBank/DDBJ databases">
        <authorList>
            <person name="Lee D.H."/>
        </authorList>
    </citation>
    <scope>NUCLEOTIDE SEQUENCE [LARGE SCALE GENOMIC DNA]</scope>
    <source>
        <strain evidence="7 8">MMS21-HV4-11</strain>
    </source>
</reference>
<dbReference type="Pfam" id="PF00732">
    <property type="entry name" value="GMC_oxred_N"/>
    <property type="match status" value="1"/>
</dbReference>
<dbReference type="EMBL" id="JAHOPB010000001">
    <property type="protein sequence ID" value="MBU8872414.1"/>
    <property type="molecule type" value="Genomic_DNA"/>
</dbReference>
<dbReference type="RefSeq" id="WP_216956402.1">
    <property type="nucleotide sequence ID" value="NZ_JAHOPB010000001.1"/>
</dbReference>
<evidence type="ECO:0000256" key="1">
    <source>
        <dbReference type="ARBA" id="ARBA00001974"/>
    </source>
</evidence>
<keyword evidence="2 4" id="KW-0285">Flavoprotein</keyword>
<comment type="caution">
    <text evidence="7">The sequence shown here is derived from an EMBL/GenBank/DDBJ whole genome shotgun (WGS) entry which is preliminary data.</text>
</comment>
<sequence>MNETPIFTDDDPRGRLKRREAIGAAMAGGLALSGLSTPAHAASGVRTLASHGQLRAAYDHVIVGAGSAGCVLAHRLGRAGRRVLLIEAGMRSTLPAVAIPPAWPSLQESTLDWRYETTPQPGLDGRTITCPRGKAVGGSSIINALAYQRGHAAAYDRWPAGWRHADLLPYFRRAETFSGGANAWRGGSGPLHVLSLADVADRTPVAEAFMAAAQQSGFPTTPDVGGELTTGVGWNQLSIAGHARADAATAYLDSLASGPAEVQVDLLAGVQVLGLEIERGRCLGVRLPEGVVRPEGDVLLCAGAIDSPRLLMLSGIGPADELRALGIASAVNLPDVGRHLEDHLLLAGVAYQARREVPASRYNHADSLLYVPHATPGESPDILVMCLSVPFVRPTVGPLSAPAYVLVPCHLRPRSRGSVRLASSDPRAAAIIDPRYLSEPDDLAVLAKGVEIAREIGAARAFDDWRSKEVYPGPAWTTDAGRHDFIRRATDSFHHPVGTCRIGAVVDERLCVKGIAGLRVIDASVLPGLPASMCNAAVTAVAEKASDLVIAG</sequence>
<comment type="cofactor">
    <cofactor evidence="1">
        <name>FAD</name>
        <dbReference type="ChEBI" id="CHEBI:57692"/>
    </cofactor>
</comment>
<comment type="similarity">
    <text evidence="4">Belongs to the GMC oxidoreductase family.</text>
</comment>
<gene>
    <name evidence="7" type="ORF">KQ910_01505</name>
</gene>
<evidence type="ECO:0000256" key="3">
    <source>
        <dbReference type="ARBA" id="ARBA00022827"/>
    </source>
</evidence>
<dbReference type="PANTHER" id="PTHR11552">
    <property type="entry name" value="GLUCOSE-METHANOL-CHOLINE GMC OXIDOREDUCTASE"/>
    <property type="match status" value="1"/>
</dbReference>
<dbReference type="InterPro" id="IPR006311">
    <property type="entry name" value="TAT_signal"/>
</dbReference>
<dbReference type="InterPro" id="IPR007867">
    <property type="entry name" value="GMC_OxRtase_C"/>
</dbReference>
<dbReference type="Proteomes" id="UP000727907">
    <property type="component" value="Unassembled WGS sequence"/>
</dbReference>
<dbReference type="InterPro" id="IPR000172">
    <property type="entry name" value="GMC_OxRdtase_N"/>
</dbReference>
<organism evidence="7 8">
    <name type="scientific">Reyranella humidisoli</name>
    <dbReference type="NCBI Taxonomy" id="2849149"/>
    <lineage>
        <taxon>Bacteria</taxon>
        <taxon>Pseudomonadati</taxon>
        <taxon>Pseudomonadota</taxon>
        <taxon>Alphaproteobacteria</taxon>
        <taxon>Hyphomicrobiales</taxon>
        <taxon>Reyranellaceae</taxon>
        <taxon>Reyranella</taxon>
    </lineage>
</organism>
<keyword evidence="8" id="KW-1185">Reference proteome</keyword>
<evidence type="ECO:0000256" key="2">
    <source>
        <dbReference type="ARBA" id="ARBA00022630"/>
    </source>
</evidence>